<feature type="compositionally biased region" description="Acidic residues" evidence="1">
    <location>
        <begin position="1"/>
        <end position="17"/>
    </location>
</feature>
<sequence>MEADGTDTEGMETGGTEDGERERQGRVRGFLGVVADRVMDTAPRIPVRGRETLFRQFPGLGPEEIADRLVSGATRSSATVGAGVGAAAMMPVPPAMPAELAAELVGVASVEIKLIAELHELYGCPAPGTSSQRAFAYLSAWTGQRGVNLTKPTTLNAAMGGQLKRELREQIMKRTLRNLPNLTPFLVGAAVGAVMNRNDTAKLARRVRADLRAQHVPWEVSHAEGHPRTALPGDATDQS</sequence>
<evidence type="ECO:0008006" key="4">
    <source>
        <dbReference type="Google" id="ProtNLM"/>
    </source>
</evidence>
<keyword evidence="3" id="KW-1185">Reference proteome</keyword>
<evidence type="ECO:0000313" key="3">
    <source>
        <dbReference type="Proteomes" id="UP000176101"/>
    </source>
</evidence>
<reference evidence="2 3" key="1">
    <citation type="journal article" date="2016" name="Front. Microbiol.">
        <title>Comparative Genomics Analysis of Streptomyces Species Reveals Their Adaptation to the Marine Environment and Their Diversity at the Genomic Level.</title>
        <authorList>
            <person name="Tian X."/>
            <person name="Zhang Z."/>
            <person name="Yang T."/>
            <person name="Chen M."/>
            <person name="Li J."/>
            <person name="Chen F."/>
            <person name="Yang J."/>
            <person name="Li W."/>
            <person name="Zhang B."/>
            <person name="Zhang Z."/>
            <person name="Wu J."/>
            <person name="Zhang C."/>
            <person name="Long L."/>
            <person name="Xiao J."/>
        </authorList>
    </citation>
    <scope>NUCLEOTIDE SEQUENCE [LARGE SCALE GENOMIC DNA]</scope>
    <source>
        <strain evidence="2 3">SCSIO 02100</strain>
    </source>
</reference>
<dbReference type="AlphaFoldDB" id="A0A1E7KLC8"/>
<accession>A0A1E7KLC8</accession>
<feature type="region of interest" description="Disordered" evidence="1">
    <location>
        <begin position="1"/>
        <end position="26"/>
    </location>
</feature>
<evidence type="ECO:0000313" key="2">
    <source>
        <dbReference type="EMBL" id="OEV04706.1"/>
    </source>
</evidence>
<gene>
    <name evidence="2" type="ORF">AN216_06880</name>
</gene>
<proteinExistence type="predicted"/>
<comment type="caution">
    <text evidence="2">The sequence shown here is derived from an EMBL/GenBank/DDBJ whole genome shotgun (WGS) entry which is preliminary data.</text>
</comment>
<dbReference type="EMBL" id="LJGU01000113">
    <property type="protein sequence ID" value="OEV04706.1"/>
    <property type="molecule type" value="Genomic_DNA"/>
</dbReference>
<dbReference type="PATRIC" id="fig|1075402.3.peg.4169"/>
<protein>
    <recommendedName>
        <fullName evidence="4">EcsC family protein</fullName>
    </recommendedName>
</protein>
<organism evidence="2 3">
    <name type="scientific">Streptomyces oceani</name>
    <dbReference type="NCBI Taxonomy" id="1075402"/>
    <lineage>
        <taxon>Bacteria</taxon>
        <taxon>Bacillati</taxon>
        <taxon>Actinomycetota</taxon>
        <taxon>Actinomycetes</taxon>
        <taxon>Kitasatosporales</taxon>
        <taxon>Streptomycetaceae</taxon>
        <taxon>Streptomyces</taxon>
    </lineage>
</organism>
<evidence type="ECO:0000256" key="1">
    <source>
        <dbReference type="SAM" id="MobiDB-lite"/>
    </source>
</evidence>
<dbReference type="Proteomes" id="UP000176101">
    <property type="component" value="Unassembled WGS sequence"/>
</dbReference>
<name>A0A1E7KLC8_9ACTN</name>
<feature type="region of interest" description="Disordered" evidence="1">
    <location>
        <begin position="219"/>
        <end position="239"/>
    </location>
</feature>
<dbReference type="STRING" id="1075402.AN216_06880"/>